<evidence type="ECO:0000313" key="2">
    <source>
        <dbReference type="Proteomes" id="UP001177021"/>
    </source>
</evidence>
<dbReference type="EMBL" id="CASHSV030000217">
    <property type="protein sequence ID" value="CAJ2656731.1"/>
    <property type="molecule type" value="Genomic_DNA"/>
</dbReference>
<organism evidence="1 2">
    <name type="scientific">Trifolium pratense</name>
    <name type="common">Red clover</name>
    <dbReference type="NCBI Taxonomy" id="57577"/>
    <lineage>
        <taxon>Eukaryota</taxon>
        <taxon>Viridiplantae</taxon>
        <taxon>Streptophyta</taxon>
        <taxon>Embryophyta</taxon>
        <taxon>Tracheophyta</taxon>
        <taxon>Spermatophyta</taxon>
        <taxon>Magnoliopsida</taxon>
        <taxon>eudicotyledons</taxon>
        <taxon>Gunneridae</taxon>
        <taxon>Pentapetalae</taxon>
        <taxon>rosids</taxon>
        <taxon>fabids</taxon>
        <taxon>Fabales</taxon>
        <taxon>Fabaceae</taxon>
        <taxon>Papilionoideae</taxon>
        <taxon>50 kb inversion clade</taxon>
        <taxon>NPAAA clade</taxon>
        <taxon>Hologalegina</taxon>
        <taxon>IRL clade</taxon>
        <taxon>Trifolieae</taxon>
        <taxon>Trifolium</taxon>
    </lineage>
</organism>
<accession>A0ACB0KK39</accession>
<keyword evidence="2" id="KW-1185">Reference proteome</keyword>
<gene>
    <name evidence="1" type="ORF">MILVUS5_LOCUS23406</name>
</gene>
<name>A0ACB0KK39_TRIPR</name>
<protein>
    <submittedName>
        <fullName evidence="1">Uncharacterized protein</fullName>
    </submittedName>
</protein>
<reference evidence="1" key="1">
    <citation type="submission" date="2023-10" db="EMBL/GenBank/DDBJ databases">
        <authorList>
            <person name="Rodriguez Cubillos JULIANA M."/>
            <person name="De Vega J."/>
        </authorList>
    </citation>
    <scope>NUCLEOTIDE SEQUENCE</scope>
</reference>
<proteinExistence type="predicted"/>
<dbReference type="Proteomes" id="UP001177021">
    <property type="component" value="Unassembled WGS sequence"/>
</dbReference>
<comment type="caution">
    <text evidence="1">The sequence shown here is derived from an EMBL/GenBank/DDBJ whole genome shotgun (WGS) entry which is preliminary data.</text>
</comment>
<sequence length="66" mass="7585">MSSKSSNNTVLLRFFIIQSSKPTTLRFKSVPTKLLFFKGVDFKIKTLTVGGKRLKLIIWDTSMYIL</sequence>
<evidence type="ECO:0000313" key="1">
    <source>
        <dbReference type="EMBL" id="CAJ2656731.1"/>
    </source>
</evidence>